<evidence type="ECO:0000313" key="3">
    <source>
        <dbReference type="Proteomes" id="UP000789572"/>
    </source>
</evidence>
<gene>
    <name evidence="2" type="ORF">POCULU_LOCUS7008</name>
</gene>
<feature type="non-terminal residue" evidence="2">
    <location>
        <position position="1"/>
    </location>
</feature>
<evidence type="ECO:0000256" key="1">
    <source>
        <dbReference type="SAM" id="MobiDB-lite"/>
    </source>
</evidence>
<dbReference type="AlphaFoldDB" id="A0A9N9C5Q3"/>
<dbReference type="EMBL" id="CAJVPJ010001453">
    <property type="protein sequence ID" value="CAG8591715.1"/>
    <property type="molecule type" value="Genomic_DNA"/>
</dbReference>
<protein>
    <submittedName>
        <fullName evidence="2">9936_t:CDS:1</fullName>
    </submittedName>
</protein>
<name>A0A9N9C5Q3_9GLOM</name>
<accession>A0A9N9C5Q3</accession>
<comment type="caution">
    <text evidence="2">The sequence shown here is derived from an EMBL/GenBank/DDBJ whole genome shotgun (WGS) entry which is preliminary data.</text>
</comment>
<dbReference type="Proteomes" id="UP000789572">
    <property type="component" value="Unassembled WGS sequence"/>
</dbReference>
<sequence length="50" mass="5600">SGTDPSQATKQSPNRSLKLDPQLHQHPIGSDHPAYPPVEKKKGKKKEERK</sequence>
<evidence type="ECO:0000313" key="2">
    <source>
        <dbReference type="EMBL" id="CAG8591715.1"/>
    </source>
</evidence>
<proteinExistence type="predicted"/>
<reference evidence="2" key="1">
    <citation type="submission" date="2021-06" db="EMBL/GenBank/DDBJ databases">
        <authorList>
            <person name="Kallberg Y."/>
            <person name="Tangrot J."/>
            <person name="Rosling A."/>
        </authorList>
    </citation>
    <scope>NUCLEOTIDE SEQUENCE</scope>
    <source>
        <strain evidence="2">IA702</strain>
    </source>
</reference>
<feature type="compositionally biased region" description="Polar residues" evidence="1">
    <location>
        <begin position="1"/>
        <end position="15"/>
    </location>
</feature>
<organism evidence="2 3">
    <name type="scientific">Paraglomus occultum</name>
    <dbReference type="NCBI Taxonomy" id="144539"/>
    <lineage>
        <taxon>Eukaryota</taxon>
        <taxon>Fungi</taxon>
        <taxon>Fungi incertae sedis</taxon>
        <taxon>Mucoromycota</taxon>
        <taxon>Glomeromycotina</taxon>
        <taxon>Glomeromycetes</taxon>
        <taxon>Paraglomerales</taxon>
        <taxon>Paraglomeraceae</taxon>
        <taxon>Paraglomus</taxon>
    </lineage>
</organism>
<feature type="region of interest" description="Disordered" evidence="1">
    <location>
        <begin position="1"/>
        <end position="50"/>
    </location>
</feature>
<keyword evidence="3" id="KW-1185">Reference proteome</keyword>